<dbReference type="SUPFAM" id="SSF53955">
    <property type="entry name" value="Lysozyme-like"/>
    <property type="match status" value="1"/>
</dbReference>
<comment type="caution">
    <text evidence="3">The sequence shown here is derived from an EMBL/GenBank/DDBJ whole genome shotgun (WGS) entry which is preliminary data.</text>
</comment>
<feature type="domain" description="Transglycosylase SLT" evidence="2">
    <location>
        <begin position="14"/>
        <end position="126"/>
    </location>
</feature>
<reference evidence="3 4" key="1">
    <citation type="submission" date="2018-07" db="EMBL/GenBank/DDBJ databases">
        <title>Dyella tabacisoli L4-6T, whole genome shotgun sequence.</title>
        <authorList>
            <person name="Zhou X.-K."/>
            <person name="Li W.-J."/>
            <person name="Duan Y.-Q."/>
        </authorList>
    </citation>
    <scope>NUCLEOTIDE SEQUENCE [LARGE SCALE GENOMIC DNA]</scope>
    <source>
        <strain evidence="3 4">L4-6</strain>
    </source>
</reference>
<feature type="region of interest" description="Disordered" evidence="1">
    <location>
        <begin position="252"/>
        <end position="300"/>
    </location>
</feature>
<feature type="compositionally biased region" description="Low complexity" evidence="1">
    <location>
        <begin position="269"/>
        <end position="284"/>
    </location>
</feature>
<evidence type="ECO:0000313" key="4">
    <source>
        <dbReference type="Proteomes" id="UP000253782"/>
    </source>
</evidence>
<dbReference type="EMBL" id="QQAH01000003">
    <property type="protein sequence ID" value="RDD82813.1"/>
    <property type="molecule type" value="Genomic_DNA"/>
</dbReference>
<dbReference type="Gene3D" id="1.10.530.10">
    <property type="match status" value="1"/>
</dbReference>
<evidence type="ECO:0000259" key="2">
    <source>
        <dbReference type="Pfam" id="PF01464"/>
    </source>
</evidence>
<dbReference type="CDD" id="cd16892">
    <property type="entry name" value="LT_VirB1-like"/>
    <property type="match status" value="1"/>
</dbReference>
<proteinExistence type="predicted"/>
<evidence type="ECO:0000256" key="1">
    <source>
        <dbReference type="SAM" id="MobiDB-lite"/>
    </source>
</evidence>
<evidence type="ECO:0000313" key="3">
    <source>
        <dbReference type="EMBL" id="RDD82813.1"/>
    </source>
</evidence>
<dbReference type="InterPro" id="IPR008258">
    <property type="entry name" value="Transglycosylase_SLT_dom_1"/>
</dbReference>
<dbReference type="RefSeq" id="WP_114844328.1">
    <property type="nucleotide sequence ID" value="NZ_JBHSPE010000001.1"/>
</dbReference>
<sequence length="300" mass="30873">MLTGMEMMACPNLAVPAEVMHHIVNVESSQNPYAIGVVGGQLVRQPQNLGEAIATVHMLETKGYNFSLGLAQVNRSNLGKYGLDSYEKAFETCPNLSAGSRILAECYANSGGDWGKSFSCYYSGNFVTGYRDGYVQKIYDSMNRSVSNTAAAIPLQLIGAQTASRGSTKPPAPITSDSGAYRVAIRSVLLDTATSMAVVPPLAAASAPATTTATVPAVQAPPAQTTALAATSAQPAPTAATANAAAEVFVPKVRGPNDPVPSAAPADTAPSQVAASPTVSASASDQADLRQGNRDAAFVF</sequence>
<dbReference type="OrthoDB" id="8565485at2"/>
<keyword evidence="4" id="KW-1185">Reference proteome</keyword>
<dbReference type="Pfam" id="PF01464">
    <property type="entry name" value="SLT"/>
    <property type="match status" value="1"/>
</dbReference>
<dbReference type="InterPro" id="IPR023346">
    <property type="entry name" value="Lysozyme-like_dom_sf"/>
</dbReference>
<protein>
    <submittedName>
        <fullName evidence="3">Lytic transglycosylase domain-containing protein</fullName>
    </submittedName>
</protein>
<name>A0A369UR86_9GAMM</name>
<organism evidence="3 4">
    <name type="scientific">Dyella tabacisoli</name>
    <dbReference type="NCBI Taxonomy" id="2282381"/>
    <lineage>
        <taxon>Bacteria</taxon>
        <taxon>Pseudomonadati</taxon>
        <taxon>Pseudomonadota</taxon>
        <taxon>Gammaproteobacteria</taxon>
        <taxon>Lysobacterales</taxon>
        <taxon>Rhodanobacteraceae</taxon>
        <taxon>Dyella</taxon>
    </lineage>
</organism>
<dbReference type="AlphaFoldDB" id="A0A369UR86"/>
<accession>A0A369UR86</accession>
<gene>
    <name evidence="3" type="ORF">DVJ77_04660</name>
</gene>
<dbReference type="Proteomes" id="UP000253782">
    <property type="component" value="Unassembled WGS sequence"/>
</dbReference>